<name>A0ACC0NV76_RHOML</name>
<sequence length="107" mass="11487">MIKKEITVHHSVEVIVEVTGDSSSVVGVVCSASGGSMGGDEFLGVQFNESMGSIIEDKIGATILLLGEFKCRGPHWLMPLEISAQQLKDFNSPGHVSAPVPFDHVWH</sequence>
<protein>
    <submittedName>
        <fullName evidence="1">Uncharacterized protein</fullName>
    </submittedName>
</protein>
<reference evidence="1" key="1">
    <citation type="submission" date="2022-02" db="EMBL/GenBank/DDBJ databases">
        <title>Plant Genome Project.</title>
        <authorList>
            <person name="Zhang R.-G."/>
        </authorList>
    </citation>
    <scope>NUCLEOTIDE SEQUENCE</scope>
    <source>
        <strain evidence="1">AT1</strain>
    </source>
</reference>
<evidence type="ECO:0000313" key="1">
    <source>
        <dbReference type="EMBL" id="KAI8557298.1"/>
    </source>
</evidence>
<accession>A0ACC0NV76</accession>
<dbReference type="Proteomes" id="UP001062846">
    <property type="component" value="Chromosome 5"/>
</dbReference>
<organism evidence="1 2">
    <name type="scientific">Rhododendron molle</name>
    <name type="common">Chinese azalea</name>
    <name type="synonym">Azalea mollis</name>
    <dbReference type="NCBI Taxonomy" id="49168"/>
    <lineage>
        <taxon>Eukaryota</taxon>
        <taxon>Viridiplantae</taxon>
        <taxon>Streptophyta</taxon>
        <taxon>Embryophyta</taxon>
        <taxon>Tracheophyta</taxon>
        <taxon>Spermatophyta</taxon>
        <taxon>Magnoliopsida</taxon>
        <taxon>eudicotyledons</taxon>
        <taxon>Gunneridae</taxon>
        <taxon>Pentapetalae</taxon>
        <taxon>asterids</taxon>
        <taxon>Ericales</taxon>
        <taxon>Ericaceae</taxon>
        <taxon>Ericoideae</taxon>
        <taxon>Rhodoreae</taxon>
        <taxon>Rhododendron</taxon>
    </lineage>
</organism>
<dbReference type="EMBL" id="CM046392">
    <property type="protein sequence ID" value="KAI8557298.1"/>
    <property type="molecule type" value="Genomic_DNA"/>
</dbReference>
<proteinExistence type="predicted"/>
<comment type="caution">
    <text evidence="1">The sequence shown here is derived from an EMBL/GenBank/DDBJ whole genome shotgun (WGS) entry which is preliminary data.</text>
</comment>
<keyword evidence="2" id="KW-1185">Reference proteome</keyword>
<evidence type="ECO:0000313" key="2">
    <source>
        <dbReference type="Proteomes" id="UP001062846"/>
    </source>
</evidence>
<gene>
    <name evidence="1" type="ORF">RHMOL_Rhmol05G0324800</name>
</gene>